<dbReference type="KEGG" id="fau:Fraau_2817"/>
<dbReference type="InterPro" id="IPR001296">
    <property type="entry name" value="Glyco_trans_1"/>
</dbReference>
<protein>
    <submittedName>
        <fullName evidence="3">Glycosyltransferase</fullName>
    </submittedName>
</protein>
<evidence type="ECO:0000313" key="4">
    <source>
        <dbReference type="Proteomes" id="UP000005234"/>
    </source>
</evidence>
<dbReference type="Proteomes" id="UP000005234">
    <property type="component" value="Chromosome"/>
</dbReference>
<evidence type="ECO:0000259" key="2">
    <source>
        <dbReference type="Pfam" id="PF00534"/>
    </source>
</evidence>
<dbReference type="eggNOG" id="COG0438">
    <property type="taxonomic scope" value="Bacteria"/>
</dbReference>
<accession>H8L0B4</accession>
<dbReference type="Pfam" id="PF00534">
    <property type="entry name" value="Glycos_transf_1"/>
    <property type="match status" value="1"/>
</dbReference>
<keyword evidence="4" id="KW-1185">Reference proteome</keyword>
<feature type="domain" description="Glycosyl transferase family 1" evidence="2">
    <location>
        <begin position="272"/>
        <end position="425"/>
    </location>
</feature>
<dbReference type="OrthoDB" id="9801609at2"/>
<proteinExistence type="predicted"/>
<reference evidence="3" key="1">
    <citation type="submission" date="2012-02" db="EMBL/GenBank/DDBJ databases">
        <title>The complete genome of Frateuria aurantia DSM 6220.</title>
        <authorList>
            <consortium name="US DOE Joint Genome Institute (JGI-PGF)"/>
            <person name="Lucas S."/>
            <person name="Copeland A."/>
            <person name="Lapidus A."/>
            <person name="Glavina del Rio T."/>
            <person name="Dalin E."/>
            <person name="Tice H."/>
            <person name="Bruce D."/>
            <person name="Goodwin L."/>
            <person name="Pitluck S."/>
            <person name="Peters L."/>
            <person name="Ovchinnikova G."/>
            <person name="Teshima H."/>
            <person name="Kyrpides N."/>
            <person name="Mavromatis K."/>
            <person name="Ivanova N."/>
            <person name="Brettin T."/>
            <person name="Detter J.C."/>
            <person name="Han C."/>
            <person name="Larimer F."/>
            <person name="Land M."/>
            <person name="Hauser L."/>
            <person name="Markowitz V."/>
            <person name="Cheng J.-F."/>
            <person name="Hugenholtz P."/>
            <person name="Woyke T."/>
            <person name="Wu D."/>
            <person name="Brambilla E."/>
            <person name="Klenk H.-P."/>
            <person name="Eisen J.A."/>
        </authorList>
    </citation>
    <scope>NUCLEOTIDE SEQUENCE</scope>
    <source>
        <strain evidence="3">DSM 6220</strain>
    </source>
</reference>
<dbReference type="EMBL" id="CP003350">
    <property type="protein sequence ID" value="AFC87152.1"/>
    <property type="molecule type" value="Genomic_DNA"/>
</dbReference>
<organism evidence="3 4">
    <name type="scientific">Frateuria aurantia (strain ATCC 33424 / DSM 6220 / KCTC 2777 / LMG 1558 / NBRC 3245 / NCIMB 13370)</name>
    <name type="common">Acetobacter aurantius</name>
    <dbReference type="NCBI Taxonomy" id="767434"/>
    <lineage>
        <taxon>Bacteria</taxon>
        <taxon>Pseudomonadati</taxon>
        <taxon>Pseudomonadota</taxon>
        <taxon>Gammaproteobacteria</taxon>
        <taxon>Lysobacterales</taxon>
        <taxon>Rhodanobacteraceae</taxon>
        <taxon>Frateuria</taxon>
    </lineage>
</organism>
<dbReference type="CDD" id="cd03809">
    <property type="entry name" value="GT4_MtfB-like"/>
    <property type="match status" value="1"/>
</dbReference>
<dbReference type="PANTHER" id="PTHR46401:SF2">
    <property type="entry name" value="GLYCOSYLTRANSFERASE WBBK-RELATED"/>
    <property type="match status" value="1"/>
</dbReference>
<evidence type="ECO:0000313" key="3">
    <source>
        <dbReference type="EMBL" id="AFC87152.1"/>
    </source>
</evidence>
<dbReference type="Gene3D" id="3.40.50.2000">
    <property type="entry name" value="Glycogen Phosphorylase B"/>
    <property type="match status" value="2"/>
</dbReference>
<gene>
    <name evidence="3" type="ordered locus">Fraau_2817</name>
</gene>
<dbReference type="HOGENOM" id="CLU_009583_27_6_6"/>
<dbReference type="AlphaFoldDB" id="H8L0B4"/>
<evidence type="ECO:0000256" key="1">
    <source>
        <dbReference type="ARBA" id="ARBA00022679"/>
    </source>
</evidence>
<dbReference type="PANTHER" id="PTHR46401">
    <property type="entry name" value="GLYCOSYLTRANSFERASE WBBK-RELATED"/>
    <property type="match status" value="1"/>
</dbReference>
<keyword evidence="1 3" id="KW-0808">Transferase</keyword>
<dbReference type="STRING" id="767434.Fraau_2817"/>
<name>H8L0B4_FRAAD</name>
<sequence>MARAMHARTTEDAAVNSMHICIDGHNLAMPQGTGVATYARNLANTLRTMGNSVSVLFGAPISSNTSALLKEVSFYDYLANGSKPLPFLPDLKRYLSDAFRAPRGMTAYPIPDTAYVEKRVFQRRLPQQANILNADNLYVMARQYFSRHGRFMEIRLPPEIQVMHWTYPLPIKAAGIPNYYTIHDLIPLKLPYTNVYSRGSYYRLIRECIKASTRICTVSECSKADIELFYPEAKGKVVNTYQCSDMAAAEDNHARTFALAGRNPYGLVPGGYFLYFGAIEPKKNVGRLIEAYLQSGIETPLLIAGKKAWQADQELATYEALAKVDPQIKERIRLLGYVPEHLLAELLSSAKAVLFPSLYEGFGLPVLEAMQQGVPTLTSGEGALREVAANAAICVDPFSIESISEGIRAIDHSEATRHQLSLAGKVQASLFGASHYQSRLESLYL</sequence>
<dbReference type="GO" id="GO:0016757">
    <property type="term" value="F:glycosyltransferase activity"/>
    <property type="evidence" value="ECO:0007669"/>
    <property type="project" value="InterPro"/>
</dbReference>
<dbReference type="SUPFAM" id="SSF53756">
    <property type="entry name" value="UDP-Glycosyltransferase/glycogen phosphorylase"/>
    <property type="match status" value="1"/>
</dbReference>